<evidence type="ECO:0000256" key="4">
    <source>
        <dbReference type="ARBA" id="ARBA00022989"/>
    </source>
</evidence>
<dbReference type="Pfam" id="PF02687">
    <property type="entry name" value="FtsX"/>
    <property type="match status" value="2"/>
</dbReference>
<feature type="transmembrane region" description="Helical" evidence="7">
    <location>
        <begin position="761"/>
        <end position="783"/>
    </location>
</feature>
<feature type="transmembrane region" description="Helical" evidence="7">
    <location>
        <begin position="401"/>
        <end position="418"/>
    </location>
</feature>
<evidence type="ECO:0000256" key="1">
    <source>
        <dbReference type="ARBA" id="ARBA00004651"/>
    </source>
</evidence>
<comment type="caution">
    <text evidence="10">The sequence shown here is derived from an EMBL/GenBank/DDBJ whole genome shotgun (WGS) entry which is preliminary data.</text>
</comment>
<evidence type="ECO:0000256" key="7">
    <source>
        <dbReference type="SAM" id="Phobius"/>
    </source>
</evidence>
<dbReference type="InterPro" id="IPR050250">
    <property type="entry name" value="Macrolide_Exporter_MacB"/>
</dbReference>
<comment type="similarity">
    <text evidence="6">Belongs to the ABC-4 integral membrane protein family.</text>
</comment>
<evidence type="ECO:0000256" key="2">
    <source>
        <dbReference type="ARBA" id="ARBA00022475"/>
    </source>
</evidence>
<evidence type="ECO:0000256" key="3">
    <source>
        <dbReference type="ARBA" id="ARBA00022692"/>
    </source>
</evidence>
<feature type="domain" description="MacB-like periplasmic core" evidence="9">
    <location>
        <begin position="17"/>
        <end position="224"/>
    </location>
</feature>
<feature type="domain" description="MacB-like periplasmic core" evidence="9">
    <location>
        <begin position="482"/>
        <end position="679"/>
    </location>
</feature>
<dbReference type="Proteomes" id="UP000236047">
    <property type="component" value="Unassembled WGS sequence"/>
</dbReference>
<accession>A0A2N8PFV4</accession>
<feature type="transmembrane region" description="Helical" evidence="7">
    <location>
        <begin position="347"/>
        <end position="371"/>
    </location>
</feature>
<sequence length="837" mass="87264">MFRIAVRNVLAHRARLLMTLLSVILGTAFLSGTLVFTDSVTCAVRDSSARNYQDVTVMARARPTGPGLRQADVDKLARLPGAASVRPAVEGFTAVADPDGKALADRQSSALGADYHTNDPRYTLTAGRAPARSGEVAIDERTAERARVHLGDTLRTATDGPVRAQTVVGIVTSQDPRVTTGGSLVLYDTVTAQRLLTPHGHYNEIAVSATPSTHPNDLKRQVRETLPEQAVTVSSGSDLAAQQAEQIGRATSILTKSLLIFAAIALFVSTFLIANTFTMLIAQRTREIALLRTVGASRKQISLGLLAEATVIGLVATTSGLLLGTGIGAATRAILNRTGAGFPDGPLVLTTATIATTFAIGLGVTLLSAWLPVRRAATIPPITALTAIQFPSDTAASHRRILAGALLTACGIAAMGWVTTFHDSTGLPPALLGAALLMTGVILLAPLLTLPFTHLVLRPSTRLFRTPGTLAVRNAQRHPRRTAATVSALTVALALLTGLTVIGHSARLGIDKATQAQFAADLRISPAGGGTSLDPKLADAVAQVRGVAFSSPVRSTLVTFDQGTASLYGADTGCIDKLTNLHMSTGSLPIPGRHQLAVSQDGAHRYGWQVGQAVTLHGTTETSASFTVTGIYHTARGIGDALTDTAALAPLSAAVRDHNVLVKAAPGTATHTLSERLRHALGDNPILRVQDRKSVETDAAGILATILQLLYGLLATSLAIALIGIANTLGLSVRERTREIGVLRAIGLPRKSLRAMIRIESALLTLFGALLGTSLGIFLAATGAPLLATSFPEYATEIPWDTLALGLAATVTVGALIATLPARRAALTSPLEAIRSE</sequence>
<evidence type="ECO:0000313" key="11">
    <source>
        <dbReference type="Proteomes" id="UP000236047"/>
    </source>
</evidence>
<feature type="domain" description="ABC3 transporter permease C-terminal" evidence="8">
    <location>
        <begin position="260"/>
        <end position="381"/>
    </location>
</feature>
<feature type="transmembrane region" description="Helical" evidence="7">
    <location>
        <begin position="709"/>
        <end position="729"/>
    </location>
</feature>
<dbReference type="PANTHER" id="PTHR30572:SF4">
    <property type="entry name" value="ABC TRANSPORTER PERMEASE YTRF"/>
    <property type="match status" value="1"/>
</dbReference>
<dbReference type="AlphaFoldDB" id="A0A2N8PFV4"/>
<feature type="transmembrane region" description="Helical" evidence="7">
    <location>
        <begin position="430"/>
        <end position="457"/>
    </location>
</feature>
<name>A0A2N8PFV4_STRNR</name>
<dbReference type="InterPro" id="IPR025857">
    <property type="entry name" value="MacB_PCD"/>
</dbReference>
<gene>
    <name evidence="10" type="ORF">AOB60_02030</name>
</gene>
<dbReference type="EMBL" id="LJSN01000002">
    <property type="protein sequence ID" value="PNE39907.1"/>
    <property type="molecule type" value="Genomic_DNA"/>
</dbReference>
<dbReference type="GO" id="GO:0005886">
    <property type="term" value="C:plasma membrane"/>
    <property type="evidence" value="ECO:0007669"/>
    <property type="project" value="UniProtKB-SubCell"/>
</dbReference>
<dbReference type="GO" id="GO:0022857">
    <property type="term" value="F:transmembrane transporter activity"/>
    <property type="evidence" value="ECO:0007669"/>
    <property type="project" value="TreeGrafter"/>
</dbReference>
<comment type="subcellular location">
    <subcellularLocation>
        <location evidence="1">Cell membrane</location>
        <topology evidence="1">Multi-pass membrane protein</topology>
    </subcellularLocation>
</comment>
<feature type="transmembrane region" description="Helical" evidence="7">
    <location>
        <begin position="303"/>
        <end position="327"/>
    </location>
</feature>
<reference evidence="11" key="1">
    <citation type="submission" date="2015-09" db="EMBL/GenBank/DDBJ databases">
        <authorList>
            <person name="Graham D.E."/>
            <person name="Mahan K.M."/>
            <person name="Klingeman D.M."/>
            <person name="Fida T."/>
            <person name="Giannone R.J."/>
            <person name="Hettich R.L."/>
            <person name="Parry R.J."/>
            <person name="Spain J.C."/>
        </authorList>
    </citation>
    <scope>NUCLEOTIDE SEQUENCE [LARGE SCALE GENOMIC DNA]</scope>
    <source>
        <strain evidence="11">JCM 4701</strain>
    </source>
</reference>
<evidence type="ECO:0000259" key="9">
    <source>
        <dbReference type="Pfam" id="PF12704"/>
    </source>
</evidence>
<dbReference type="Pfam" id="PF12704">
    <property type="entry name" value="MacB_PCD"/>
    <property type="match status" value="2"/>
</dbReference>
<dbReference type="RefSeq" id="WP_102922607.1">
    <property type="nucleotide sequence ID" value="NZ_LJSN01000002.1"/>
</dbReference>
<keyword evidence="4 7" id="KW-1133">Transmembrane helix</keyword>
<keyword evidence="11" id="KW-1185">Reference proteome</keyword>
<feature type="transmembrane region" description="Helical" evidence="7">
    <location>
        <begin position="483"/>
        <end position="502"/>
    </location>
</feature>
<feature type="transmembrane region" description="Helical" evidence="7">
    <location>
        <begin position="803"/>
        <end position="822"/>
    </location>
</feature>
<dbReference type="PANTHER" id="PTHR30572">
    <property type="entry name" value="MEMBRANE COMPONENT OF TRANSPORTER-RELATED"/>
    <property type="match status" value="1"/>
</dbReference>
<dbReference type="InterPro" id="IPR003838">
    <property type="entry name" value="ABC3_permease_C"/>
</dbReference>
<protein>
    <recommendedName>
        <fullName evidence="12">ABC transporter permease</fullName>
    </recommendedName>
</protein>
<feature type="transmembrane region" description="Helical" evidence="7">
    <location>
        <begin position="258"/>
        <end position="282"/>
    </location>
</feature>
<evidence type="ECO:0000259" key="8">
    <source>
        <dbReference type="Pfam" id="PF02687"/>
    </source>
</evidence>
<keyword evidence="5 7" id="KW-0472">Membrane</keyword>
<proteinExistence type="inferred from homology"/>
<organism evidence="10 11">
    <name type="scientific">Streptomyces noursei</name>
    <name type="common">Streptomyces albulus</name>
    <dbReference type="NCBI Taxonomy" id="1971"/>
    <lineage>
        <taxon>Bacteria</taxon>
        <taxon>Bacillati</taxon>
        <taxon>Actinomycetota</taxon>
        <taxon>Actinomycetes</taxon>
        <taxon>Kitasatosporales</taxon>
        <taxon>Streptomycetaceae</taxon>
        <taxon>Streptomyces</taxon>
    </lineage>
</organism>
<keyword evidence="3 7" id="KW-0812">Transmembrane</keyword>
<feature type="domain" description="ABC3 transporter permease C-terminal" evidence="8">
    <location>
        <begin position="714"/>
        <end position="826"/>
    </location>
</feature>
<evidence type="ECO:0008006" key="12">
    <source>
        <dbReference type="Google" id="ProtNLM"/>
    </source>
</evidence>
<evidence type="ECO:0000313" key="10">
    <source>
        <dbReference type="EMBL" id="PNE39907.1"/>
    </source>
</evidence>
<keyword evidence="2" id="KW-1003">Cell membrane</keyword>
<evidence type="ECO:0000256" key="6">
    <source>
        <dbReference type="ARBA" id="ARBA00038076"/>
    </source>
</evidence>
<evidence type="ECO:0000256" key="5">
    <source>
        <dbReference type="ARBA" id="ARBA00023136"/>
    </source>
</evidence>